<evidence type="ECO:0000256" key="1">
    <source>
        <dbReference type="ARBA" id="ARBA00004123"/>
    </source>
</evidence>
<dbReference type="GO" id="GO:0005634">
    <property type="term" value="C:nucleus"/>
    <property type="evidence" value="ECO:0007669"/>
    <property type="project" value="UniProtKB-SubCell"/>
</dbReference>
<organism evidence="2 3">
    <name type="scientific">Rhamnusium bicolor</name>
    <dbReference type="NCBI Taxonomy" id="1586634"/>
    <lineage>
        <taxon>Eukaryota</taxon>
        <taxon>Metazoa</taxon>
        <taxon>Ecdysozoa</taxon>
        <taxon>Arthropoda</taxon>
        <taxon>Hexapoda</taxon>
        <taxon>Insecta</taxon>
        <taxon>Pterygota</taxon>
        <taxon>Neoptera</taxon>
        <taxon>Endopterygota</taxon>
        <taxon>Coleoptera</taxon>
        <taxon>Polyphaga</taxon>
        <taxon>Cucujiformia</taxon>
        <taxon>Chrysomeloidea</taxon>
        <taxon>Cerambycidae</taxon>
        <taxon>Lepturinae</taxon>
        <taxon>Rhagiini</taxon>
        <taxon>Rhamnusium</taxon>
    </lineage>
</organism>
<protein>
    <recommendedName>
        <fullName evidence="4">Transposase</fullName>
    </recommendedName>
</protein>
<dbReference type="Proteomes" id="UP001162156">
    <property type="component" value="Unassembled WGS sequence"/>
</dbReference>
<gene>
    <name evidence="2" type="ORF">NQ314_010241</name>
</gene>
<comment type="subcellular location">
    <subcellularLocation>
        <location evidence="1">Nucleus</location>
    </subcellularLocation>
</comment>
<accession>A0AAV8XSG6</accession>
<dbReference type="EMBL" id="JANEYF010002810">
    <property type="protein sequence ID" value="KAJ8942011.1"/>
    <property type="molecule type" value="Genomic_DNA"/>
</dbReference>
<dbReference type="AlphaFoldDB" id="A0AAV8XSG6"/>
<dbReference type="InterPro" id="IPR009057">
    <property type="entry name" value="Homeodomain-like_sf"/>
</dbReference>
<evidence type="ECO:0000313" key="3">
    <source>
        <dbReference type="Proteomes" id="UP001162156"/>
    </source>
</evidence>
<comment type="caution">
    <text evidence="2">The sequence shown here is derived from an EMBL/GenBank/DDBJ whole genome shotgun (WGS) entry which is preliminary data.</text>
</comment>
<keyword evidence="3" id="KW-1185">Reference proteome</keyword>
<reference evidence="2" key="1">
    <citation type="journal article" date="2023" name="Insect Mol. Biol.">
        <title>Genome sequencing provides insights into the evolution of gene families encoding plant cell wall-degrading enzymes in longhorned beetles.</title>
        <authorList>
            <person name="Shin N.R."/>
            <person name="Okamura Y."/>
            <person name="Kirsch R."/>
            <person name="Pauchet Y."/>
        </authorList>
    </citation>
    <scope>NUCLEOTIDE SEQUENCE</scope>
    <source>
        <strain evidence="2">RBIC_L_NR</strain>
    </source>
</reference>
<proteinExistence type="predicted"/>
<sequence length="167" mass="19785">MVRNYKPETNRANIDEGIMCQALRQMLSKSVSQREESRVYGIKRQTLRSRIKNIMKTMSVEDYLKKNDDGYEDDPEEKSKYATRKVFSTSEDNMLVNYLKQCSNMTYQQIRVFVYDYAKVLPGCKCPENWNLGKKAGIEWLRGFMRTCNFKFAKTGEHKFGQRNWLQ</sequence>
<dbReference type="SUPFAM" id="SSF46689">
    <property type="entry name" value="Homeodomain-like"/>
    <property type="match status" value="1"/>
</dbReference>
<evidence type="ECO:0000313" key="2">
    <source>
        <dbReference type="EMBL" id="KAJ8942011.1"/>
    </source>
</evidence>
<evidence type="ECO:0008006" key="4">
    <source>
        <dbReference type="Google" id="ProtNLM"/>
    </source>
</evidence>
<name>A0AAV8XSG6_9CUCU</name>